<evidence type="ECO:0000256" key="1">
    <source>
        <dbReference type="SAM" id="SignalP"/>
    </source>
</evidence>
<dbReference type="EMBL" id="RBIM01000008">
    <property type="protein sequence ID" value="RKQ94232.1"/>
    <property type="molecule type" value="Genomic_DNA"/>
</dbReference>
<dbReference type="OrthoDB" id="8482296at2"/>
<accession>A0A495CY44</accession>
<gene>
    <name evidence="2" type="ORF">C7435_3206</name>
</gene>
<dbReference type="PROSITE" id="PS51257">
    <property type="entry name" value="PROKAR_LIPOPROTEIN"/>
    <property type="match status" value="1"/>
</dbReference>
<evidence type="ECO:0000313" key="3">
    <source>
        <dbReference type="Proteomes" id="UP000273675"/>
    </source>
</evidence>
<dbReference type="AlphaFoldDB" id="A0A495CY44"/>
<comment type="caution">
    <text evidence="2">The sequence shown here is derived from an EMBL/GenBank/DDBJ whole genome shotgun (WGS) entry which is preliminary data.</text>
</comment>
<feature type="signal peptide" evidence="1">
    <location>
        <begin position="1"/>
        <end position="22"/>
    </location>
</feature>
<name>A0A495CY44_9PROT</name>
<reference evidence="2 3" key="1">
    <citation type="submission" date="2018-10" db="EMBL/GenBank/DDBJ databases">
        <title>Genomic Encyclopedia of Type Strains, Phase IV (KMG-IV): sequencing the most valuable type-strain genomes for metagenomic binning, comparative biology and taxonomic classification.</title>
        <authorList>
            <person name="Goeker M."/>
        </authorList>
    </citation>
    <scope>NUCLEOTIDE SEQUENCE [LARGE SCALE GENOMIC DNA]</scope>
    <source>
        <strain evidence="2 3">DSM 4734</strain>
    </source>
</reference>
<sequence>MKLWPKTIATIALMIACAPTDAQVKPGQNQTAGTSQTAANDGAQVAQLLNDVVARDSRSWLFNRYDNGSMRNARILSHTPNSGDAVIQGDYTYNGGRGGWVRVTFTNNQVRCVTYHDFPGTCRPVGAANPAIRALGGLMLSGAMGNGSGSTNSGTNRQCRMVQEQICPPDGSYCRTYNVERCN</sequence>
<evidence type="ECO:0008006" key="4">
    <source>
        <dbReference type="Google" id="ProtNLM"/>
    </source>
</evidence>
<evidence type="ECO:0000313" key="2">
    <source>
        <dbReference type="EMBL" id="RKQ94232.1"/>
    </source>
</evidence>
<proteinExistence type="predicted"/>
<protein>
    <recommendedName>
        <fullName evidence="4">Secreted protein</fullName>
    </recommendedName>
</protein>
<dbReference type="Proteomes" id="UP000273675">
    <property type="component" value="Unassembled WGS sequence"/>
</dbReference>
<keyword evidence="1" id="KW-0732">Signal</keyword>
<feature type="chain" id="PRO_5019765311" description="Secreted protein" evidence="1">
    <location>
        <begin position="23"/>
        <end position="183"/>
    </location>
</feature>
<organism evidence="2 3">
    <name type="scientific">Maricaulis maris</name>
    <dbReference type="NCBI Taxonomy" id="74318"/>
    <lineage>
        <taxon>Bacteria</taxon>
        <taxon>Pseudomonadati</taxon>
        <taxon>Pseudomonadota</taxon>
        <taxon>Alphaproteobacteria</taxon>
        <taxon>Maricaulales</taxon>
        <taxon>Maricaulaceae</taxon>
        <taxon>Maricaulis</taxon>
    </lineage>
</organism>
<dbReference type="RefSeq" id="WP_075191264.1">
    <property type="nucleotide sequence ID" value="NZ_RBIM01000008.1"/>
</dbReference>